<protein>
    <submittedName>
        <fullName evidence="1">Uncharacterized protein</fullName>
    </submittedName>
</protein>
<reference evidence="1" key="1">
    <citation type="submission" date="2014-11" db="EMBL/GenBank/DDBJ databases">
        <authorList>
            <person name="Amaro Gonzalez C."/>
        </authorList>
    </citation>
    <scope>NUCLEOTIDE SEQUENCE</scope>
</reference>
<dbReference type="AlphaFoldDB" id="A0A0E9TSJ8"/>
<accession>A0A0E9TSJ8</accession>
<evidence type="ECO:0000313" key="1">
    <source>
        <dbReference type="EMBL" id="JAH55713.1"/>
    </source>
</evidence>
<sequence>MSCVIKGDVTPSYAAFHAKCDINQQCHLANG</sequence>
<proteinExistence type="predicted"/>
<dbReference type="EMBL" id="GBXM01052864">
    <property type="protein sequence ID" value="JAH55713.1"/>
    <property type="molecule type" value="Transcribed_RNA"/>
</dbReference>
<organism evidence="1">
    <name type="scientific">Anguilla anguilla</name>
    <name type="common">European freshwater eel</name>
    <name type="synonym">Muraena anguilla</name>
    <dbReference type="NCBI Taxonomy" id="7936"/>
    <lineage>
        <taxon>Eukaryota</taxon>
        <taxon>Metazoa</taxon>
        <taxon>Chordata</taxon>
        <taxon>Craniata</taxon>
        <taxon>Vertebrata</taxon>
        <taxon>Euteleostomi</taxon>
        <taxon>Actinopterygii</taxon>
        <taxon>Neopterygii</taxon>
        <taxon>Teleostei</taxon>
        <taxon>Anguilliformes</taxon>
        <taxon>Anguillidae</taxon>
        <taxon>Anguilla</taxon>
    </lineage>
</organism>
<name>A0A0E9TSJ8_ANGAN</name>
<reference evidence="1" key="2">
    <citation type="journal article" date="2015" name="Fish Shellfish Immunol.">
        <title>Early steps in the European eel (Anguilla anguilla)-Vibrio vulnificus interaction in the gills: Role of the RtxA13 toxin.</title>
        <authorList>
            <person name="Callol A."/>
            <person name="Pajuelo D."/>
            <person name="Ebbesson L."/>
            <person name="Teles M."/>
            <person name="MacKenzie S."/>
            <person name="Amaro C."/>
        </authorList>
    </citation>
    <scope>NUCLEOTIDE SEQUENCE</scope>
</reference>